<evidence type="ECO:0000313" key="11">
    <source>
        <dbReference type="Proteomes" id="UP000003597"/>
    </source>
</evidence>
<organism evidence="10 11">
    <name type="scientific">Listeria innocua ATCC 33091</name>
    <dbReference type="NCBI Taxonomy" id="1002366"/>
    <lineage>
        <taxon>Bacteria</taxon>
        <taxon>Bacillati</taxon>
        <taxon>Bacillota</taxon>
        <taxon>Bacilli</taxon>
        <taxon>Bacillales</taxon>
        <taxon>Listeriaceae</taxon>
        <taxon>Listeria</taxon>
    </lineage>
</organism>
<dbReference type="PANTHER" id="PTHR34390:SF1">
    <property type="entry name" value="SUCCINATE TRANSPORTER SUBUNIT YJJB-RELATED"/>
    <property type="match status" value="1"/>
</dbReference>
<accession>A0AB72ZAS6</accession>
<evidence type="ECO:0000313" key="10">
    <source>
        <dbReference type="EMBL" id="EHN61596.1"/>
    </source>
</evidence>
<keyword evidence="11" id="KW-1185">Reference proteome</keyword>
<comment type="caution">
    <text evidence="10">The sequence shown here is derived from an EMBL/GenBank/DDBJ whole genome shotgun (WGS) entry which is preliminary data.</text>
</comment>
<dbReference type="EMBL" id="AGCN01000030">
    <property type="protein sequence ID" value="EHN61596.1"/>
    <property type="molecule type" value="Genomic_DNA"/>
</dbReference>
<feature type="transmembrane region" description="Helical" evidence="8">
    <location>
        <begin position="67"/>
        <end position="87"/>
    </location>
</feature>
<comment type="subcellular location">
    <subcellularLocation>
        <location evidence="1">Cell membrane</location>
        <topology evidence="1">Multi-pass membrane protein</topology>
    </subcellularLocation>
</comment>
<feature type="transmembrane region" description="Helical" evidence="8">
    <location>
        <begin position="15"/>
        <end position="36"/>
    </location>
</feature>
<evidence type="ECO:0000256" key="1">
    <source>
        <dbReference type="ARBA" id="ARBA00004651"/>
    </source>
</evidence>
<evidence type="ECO:0000256" key="3">
    <source>
        <dbReference type="ARBA" id="ARBA00022519"/>
    </source>
</evidence>
<dbReference type="InterPro" id="IPR050539">
    <property type="entry name" value="ThrE_Dicarb/AminoAcid_Exp"/>
</dbReference>
<gene>
    <name evidence="10" type="ORF">HMPREF0557_01259</name>
</gene>
<keyword evidence="5 8" id="KW-1133">Transmembrane helix</keyword>
<feature type="domain" description="Threonine/Serine exporter ThrE" evidence="9">
    <location>
        <begin position="22"/>
        <end position="149"/>
    </location>
</feature>
<evidence type="ECO:0000256" key="4">
    <source>
        <dbReference type="ARBA" id="ARBA00022692"/>
    </source>
</evidence>
<dbReference type="AlphaFoldDB" id="A0AB72ZAS6"/>
<name>A0AB72ZAS6_LISIO</name>
<keyword evidence="4 8" id="KW-0812">Transmembrane</keyword>
<feature type="transmembrane region" description="Helical" evidence="8">
    <location>
        <begin position="94"/>
        <end position="115"/>
    </location>
</feature>
<evidence type="ECO:0000256" key="5">
    <source>
        <dbReference type="ARBA" id="ARBA00022989"/>
    </source>
</evidence>
<keyword evidence="2" id="KW-1003">Cell membrane</keyword>
<dbReference type="PANTHER" id="PTHR34390">
    <property type="entry name" value="UPF0442 PROTEIN YJJB-RELATED"/>
    <property type="match status" value="1"/>
</dbReference>
<dbReference type="InterPro" id="IPR024528">
    <property type="entry name" value="ThrE_2"/>
</dbReference>
<dbReference type="GO" id="GO:0015744">
    <property type="term" value="P:succinate transport"/>
    <property type="evidence" value="ECO:0007669"/>
    <property type="project" value="TreeGrafter"/>
</dbReference>
<keyword evidence="6 8" id="KW-0472">Membrane</keyword>
<evidence type="ECO:0000256" key="2">
    <source>
        <dbReference type="ARBA" id="ARBA00022475"/>
    </source>
</evidence>
<evidence type="ECO:0000259" key="9">
    <source>
        <dbReference type="Pfam" id="PF12821"/>
    </source>
</evidence>
<feature type="transmembrane region" description="Helical" evidence="8">
    <location>
        <begin position="127"/>
        <end position="150"/>
    </location>
</feature>
<comment type="similarity">
    <text evidence="7">Belongs to the ThrE exporter (TC 2.A.79) family.</text>
</comment>
<evidence type="ECO:0000256" key="8">
    <source>
        <dbReference type="SAM" id="Phobius"/>
    </source>
</evidence>
<evidence type="ECO:0000256" key="7">
    <source>
        <dbReference type="ARBA" id="ARBA00034125"/>
    </source>
</evidence>
<reference evidence="10 11" key="1">
    <citation type="submission" date="2011-08" db="EMBL/GenBank/DDBJ databases">
        <authorList>
            <person name="Weinstock G."/>
            <person name="Sodergren E."/>
            <person name="Clifton S."/>
            <person name="Fulton L."/>
            <person name="Fulton B."/>
            <person name="Courtney L."/>
            <person name="Fronick C."/>
            <person name="Harrison M."/>
            <person name="Strong C."/>
            <person name="Farmer C."/>
            <person name="Delahaunty K."/>
            <person name="Markovic C."/>
            <person name="Hall O."/>
            <person name="Minx P."/>
            <person name="Tomlinson C."/>
            <person name="Mitreva M."/>
            <person name="Hou S."/>
            <person name="Chen J."/>
            <person name="Wollam A."/>
            <person name="Pepin K.H."/>
            <person name="Johnson M."/>
            <person name="Bhonagiri V."/>
            <person name="Zhang X."/>
            <person name="Suruliraj S."/>
            <person name="Warren W."/>
            <person name="Chinwalla A."/>
            <person name="Mardis E.R."/>
            <person name="Wilson R.K."/>
        </authorList>
    </citation>
    <scope>NUCLEOTIDE SEQUENCE [LARGE SCALE GENOMIC DNA]</scope>
    <source>
        <strain evidence="10 11">ATCC 33091</strain>
    </source>
</reference>
<evidence type="ECO:0000256" key="6">
    <source>
        <dbReference type="ARBA" id="ARBA00023136"/>
    </source>
</evidence>
<dbReference type="Proteomes" id="UP000003597">
    <property type="component" value="Unassembled WGS sequence"/>
</dbReference>
<dbReference type="GO" id="GO:0005886">
    <property type="term" value="C:plasma membrane"/>
    <property type="evidence" value="ECO:0007669"/>
    <property type="project" value="UniProtKB-SubCell"/>
</dbReference>
<sequence length="164" mass="17657">MFSAFSYKGGAIMDLVWTIIIQLVLSYVATVTFAIITNVPKRALNACGITGTFGWMAYWTLMQMDSGTGASSLAGAFVVAILSHFFAKHKKMPITIFNVPGIVPLVPGGLAYQAVRNFVLGDYTEAIGFSVQVTVVAGAIAAGLMLSEVFNHSIRAFRGRKERI</sequence>
<keyword evidence="3" id="KW-0997">Cell inner membrane</keyword>
<dbReference type="Pfam" id="PF12821">
    <property type="entry name" value="ThrE_2"/>
    <property type="match status" value="1"/>
</dbReference>
<protein>
    <recommendedName>
        <fullName evidence="9">Threonine/Serine exporter ThrE domain-containing protein</fullName>
    </recommendedName>
</protein>
<proteinExistence type="inferred from homology"/>
<feature type="transmembrane region" description="Helical" evidence="8">
    <location>
        <begin position="43"/>
        <end position="61"/>
    </location>
</feature>